<dbReference type="NCBIfam" id="TIGR02293">
    <property type="entry name" value="TAS_TIGR02293"/>
    <property type="match status" value="1"/>
</dbReference>
<dbReference type="RefSeq" id="WP_214296549.1">
    <property type="nucleotide sequence ID" value="NZ_JAHDYS010000002.1"/>
</dbReference>
<dbReference type="Pfam" id="PF09722">
    <property type="entry name" value="Xre_MbcA_ParS_C"/>
    <property type="match status" value="1"/>
</dbReference>
<accession>A0ABS5U4V8</accession>
<dbReference type="InterPro" id="IPR011979">
    <property type="entry name" value="Antitox_Xre"/>
</dbReference>
<gene>
    <name evidence="2" type="ORF">KJB30_02725</name>
</gene>
<proteinExistence type="predicted"/>
<evidence type="ECO:0000313" key="3">
    <source>
        <dbReference type="Proteomes" id="UP000784128"/>
    </source>
</evidence>
<sequence length="113" mass="12415">MSCGTDCQAEEFFASNKLGISPGELSRFLRVSLNTLQRYKGKKLDINMSDRLLTVALVYSKCVDVFGSEANSVAWLKSSIYALGGARPLDYLDTNAGAEMIMSLLGRIEYGVY</sequence>
<dbReference type="InterPro" id="IPR024467">
    <property type="entry name" value="Xre/MbcA/ParS-like_toxin-bd"/>
</dbReference>
<name>A0ABS5U4V8_9BACT</name>
<keyword evidence="3" id="KW-1185">Reference proteome</keyword>
<dbReference type="EMBL" id="JAHDYS010000002">
    <property type="protein sequence ID" value="MBT1070688.1"/>
    <property type="molecule type" value="Genomic_DNA"/>
</dbReference>
<dbReference type="Proteomes" id="UP000784128">
    <property type="component" value="Unassembled WGS sequence"/>
</dbReference>
<protein>
    <submittedName>
        <fullName evidence="2">DUF2384 domain-containing protein</fullName>
    </submittedName>
</protein>
<organism evidence="2 3">
    <name type="scientific">Pelotalea chapellei</name>
    <dbReference type="NCBI Taxonomy" id="44671"/>
    <lineage>
        <taxon>Bacteria</taxon>
        <taxon>Pseudomonadati</taxon>
        <taxon>Thermodesulfobacteriota</taxon>
        <taxon>Desulfuromonadia</taxon>
        <taxon>Geobacterales</taxon>
        <taxon>Geobacteraceae</taxon>
        <taxon>Pelotalea</taxon>
    </lineage>
</organism>
<comment type="caution">
    <text evidence="2">The sequence shown here is derived from an EMBL/GenBank/DDBJ whole genome shotgun (WGS) entry which is preliminary data.</text>
</comment>
<reference evidence="2 3" key="1">
    <citation type="submission" date="2021-05" db="EMBL/GenBank/DDBJ databases">
        <title>The draft genome of Geobacter chapellei DSM 13688.</title>
        <authorList>
            <person name="Xu Z."/>
            <person name="Masuda Y."/>
            <person name="Itoh H."/>
            <person name="Senoo K."/>
        </authorList>
    </citation>
    <scope>NUCLEOTIDE SEQUENCE [LARGE SCALE GENOMIC DNA]</scope>
    <source>
        <strain evidence="2 3">DSM 13688</strain>
    </source>
</reference>
<feature type="domain" description="Antitoxin Xre/MbcA/ParS-like toxin-binding" evidence="1">
    <location>
        <begin position="64"/>
        <end position="111"/>
    </location>
</feature>
<evidence type="ECO:0000313" key="2">
    <source>
        <dbReference type="EMBL" id="MBT1070688.1"/>
    </source>
</evidence>
<evidence type="ECO:0000259" key="1">
    <source>
        <dbReference type="Pfam" id="PF09722"/>
    </source>
</evidence>